<dbReference type="AlphaFoldDB" id="A0A0S2F9R0"/>
<reference evidence="2 3" key="1">
    <citation type="journal article" date="2015" name="BMC Genomics">
        <title>Comparative genomics and metabolic profiling of the genus Lysobacter.</title>
        <authorList>
            <person name="de Bruijn I."/>
            <person name="Cheng X."/>
            <person name="de Jager V."/>
            <person name="Exposito R.G."/>
            <person name="Watrous J."/>
            <person name="Patel N."/>
            <person name="Postma J."/>
            <person name="Dorrestein P.C."/>
            <person name="Kobayashi D."/>
            <person name="Raaijmakers J.M."/>
        </authorList>
    </citation>
    <scope>NUCLEOTIDE SEQUENCE [LARGE SCALE GENOMIC DNA]</scope>
    <source>
        <strain evidence="2 3">76</strain>
    </source>
</reference>
<dbReference type="RefSeq" id="WP_057917613.1">
    <property type="nucleotide sequence ID" value="NZ_CP011129.1"/>
</dbReference>
<dbReference type="PATRIC" id="fig|84531.8.peg.2125"/>
<keyword evidence="3" id="KW-1185">Reference proteome</keyword>
<dbReference type="Pfam" id="PF13527">
    <property type="entry name" value="Acetyltransf_9"/>
    <property type="match status" value="1"/>
</dbReference>
<evidence type="ECO:0000259" key="1">
    <source>
        <dbReference type="PROSITE" id="PS51186"/>
    </source>
</evidence>
<feature type="domain" description="N-acetyltransferase" evidence="1">
    <location>
        <begin position="5"/>
        <end position="145"/>
    </location>
</feature>
<proteinExistence type="predicted"/>
<dbReference type="SUPFAM" id="SSF55729">
    <property type="entry name" value="Acyl-CoA N-acyltransferases (Nat)"/>
    <property type="match status" value="1"/>
</dbReference>
<evidence type="ECO:0000313" key="2">
    <source>
        <dbReference type="EMBL" id="ALN80246.1"/>
    </source>
</evidence>
<dbReference type="EMBL" id="CP011129">
    <property type="protein sequence ID" value="ALN80246.1"/>
    <property type="molecule type" value="Genomic_DNA"/>
</dbReference>
<dbReference type="InterPro" id="IPR000182">
    <property type="entry name" value="GNAT_dom"/>
</dbReference>
<dbReference type="KEGG" id="lab:LA76x_2108"/>
<organism evidence="2 3">
    <name type="scientific">Lysobacter antibioticus</name>
    <dbReference type="NCBI Taxonomy" id="84531"/>
    <lineage>
        <taxon>Bacteria</taxon>
        <taxon>Pseudomonadati</taxon>
        <taxon>Pseudomonadota</taxon>
        <taxon>Gammaproteobacteria</taxon>
        <taxon>Lysobacterales</taxon>
        <taxon>Lysobacteraceae</taxon>
        <taxon>Lysobacter</taxon>
    </lineage>
</organism>
<accession>A0A0S2F9R0</accession>
<name>A0A0S2F9R0_LYSAN</name>
<dbReference type="Gene3D" id="3.40.630.30">
    <property type="match status" value="1"/>
</dbReference>
<protein>
    <submittedName>
        <fullName evidence="2">Acetyltransferase domain protein</fullName>
    </submittedName>
</protein>
<keyword evidence="2" id="KW-0808">Transferase</keyword>
<dbReference type="GO" id="GO:0016747">
    <property type="term" value="F:acyltransferase activity, transferring groups other than amino-acyl groups"/>
    <property type="evidence" value="ECO:0007669"/>
    <property type="project" value="InterPro"/>
</dbReference>
<dbReference type="STRING" id="84531.LA76x_2108"/>
<dbReference type="Proteomes" id="UP000060787">
    <property type="component" value="Chromosome"/>
</dbReference>
<gene>
    <name evidence="2" type="ORF">LA76x_2108</name>
</gene>
<dbReference type="InterPro" id="IPR016181">
    <property type="entry name" value="Acyl_CoA_acyltransferase"/>
</dbReference>
<dbReference type="eggNOG" id="COG0456">
    <property type="taxonomic scope" value="Bacteria"/>
</dbReference>
<sequence>MNPLPELRVVEHDDTAWHGAYCDYVSQVFRQADFRRWCEWRQWGDDYRAFCIVGDDGRVLANASVSRMRLLVEGRELVGYQLGAVGCLPQVRGQGLARRAMQAALAYCGPAPVFLFANDSVLDFYPRFGFAPAPQTLFEAELQAEPVGDGRIVRAAALDLADGEVRAAFLRSAAEASPVSARFAACDYGRIATWYAANGYASPLRRLDDDTWVFAEVEDGVLTIEDVFATRPFDLTAALPHLIEQPVHTLRFGFTPERLWPRARALGAEADADLFVRNLVLPAGPHRFPLLART</sequence>
<dbReference type="PROSITE" id="PS51186">
    <property type="entry name" value="GNAT"/>
    <property type="match status" value="1"/>
</dbReference>
<evidence type="ECO:0000313" key="3">
    <source>
        <dbReference type="Proteomes" id="UP000060787"/>
    </source>
</evidence>